<dbReference type="PANTHER" id="PTHR30502">
    <property type="entry name" value="2-KETO-3-DEOXY-L-RHAMNONATE ALDOLASE"/>
    <property type="match status" value="1"/>
</dbReference>
<dbReference type="RefSeq" id="WP_167216062.1">
    <property type="nucleotide sequence ID" value="NZ_JAASRO010000001.1"/>
</dbReference>
<name>A0A7X5VHX2_9ACTN</name>
<evidence type="ECO:0000256" key="1">
    <source>
        <dbReference type="ARBA" id="ARBA00005568"/>
    </source>
</evidence>
<evidence type="ECO:0000256" key="3">
    <source>
        <dbReference type="ARBA" id="ARBA00023239"/>
    </source>
</evidence>
<dbReference type="InterPro" id="IPR040442">
    <property type="entry name" value="Pyrv_kinase-like_dom_sf"/>
</dbReference>
<reference evidence="5 6" key="1">
    <citation type="submission" date="2020-03" db="EMBL/GenBank/DDBJ databases">
        <title>Sequencing the genomes of 1000 actinobacteria strains.</title>
        <authorList>
            <person name="Klenk H.-P."/>
        </authorList>
    </citation>
    <scope>NUCLEOTIDE SEQUENCE [LARGE SCALE GENOMIC DNA]</scope>
    <source>
        <strain evidence="5 6">DSM 45490</strain>
    </source>
</reference>
<evidence type="ECO:0000259" key="4">
    <source>
        <dbReference type="Pfam" id="PF03328"/>
    </source>
</evidence>
<dbReference type="InterPro" id="IPR015813">
    <property type="entry name" value="Pyrv/PenolPyrv_kinase-like_dom"/>
</dbReference>
<proteinExistence type="inferred from homology"/>
<evidence type="ECO:0000313" key="6">
    <source>
        <dbReference type="Proteomes" id="UP000555407"/>
    </source>
</evidence>
<dbReference type="EMBL" id="JAASRO010000001">
    <property type="protein sequence ID" value="NIK61512.1"/>
    <property type="molecule type" value="Genomic_DNA"/>
</dbReference>
<dbReference type="AlphaFoldDB" id="A0A7X5VHX2"/>
<evidence type="ECO:0000256" key="2">
    <source>
        <dbReference type="ARBA" id="ARBA00022723"/>
    </source>
</evidence>
<sequence length="237" mass="24130">MTTTFVSRLRASEAGDLPLRGLWLTCLTPYAVELADLGAVDWLGVDLQHGDVDAGDLAPLLRASPVPVLARLAGHDPSHVARVLDTGVEGIIVPAVESADQAAALVAASNPPPVGTRSTGVSRAGAFGKPQPLLLPMVETALGLDALEEIAAVAGVDGIFVGPYDLSLSLGASSVVEPVVVKAIETVVATAHRHGLLAGVFAGNADLAARLPAVELVAVDTDLAALRAGIRQLFGQP</sequence>
<evidence type="ECO:0000313" key="5">
    <source>
        <dbReference type="EMBL" id="NIK61512.1"/>
    </source>
</evidence>
<accession>A0A7X5VHX2</accession>
<feature type="domain" description="HpcH/HpaI aldolase/citrate lyase" evidence="4">
    <location>
        <begin position="21"/>
        <end position="207"/>
    </location>
</feature>
<dbReference type="InterPro" id="IPR005000">
    <property type="entry name" value="Aldolase/citrate-lyase_domain"/>
</dbReference>
<comment type="caution">
    <text evidence="5">The sequence shown here is derived from an EMBL/GenBank/DDBJ whole genome shotgun (WGS) entry which is preliminary data.</text>
</comment>
<dbReference type="Gene3D" id="3.20.20.60">
    <property type="entry name" value="Phosphoenolpyruvate-binding domains"/>
    <property type="match status" value="1"/>
</dbReference>
<dbReference type="Proteomes" id="UP000555407">
    <property type="component" value="Unassembled WGS sequence"/>
</dbReference>
<keyword evidence="6" id="KW-1185">Reference proteome</keyword>
<protein>
    <submittedName>
        <fullName evidence="5">2-keto-3-deoxy-L-rhamnonate aldolase RhmA</fullName>
    </submittedName>
</protein>
<dbReference type="SUPFAM" id="SSF51621">
    <property type="entry name" value="Phosphoenolpyruvate/pyruvate domain"/>
    <property type="match status" value="1"/>
</dbReference>
<dbReference type="PANTHER" id="PTHR30502:SF0">
    <property type="entry name" value="PHOSPHOENOLPYRUVATE CARBOXYLASE FAMILY PROTEIN"/>
    <property type="match status" value="1"/>
</dbReference>
<dbReference type="Pfam" id="PF03328">
    <property type="entry name" value="HpcH_HpaI"/>
    <property type="match status" value="1"/>
</dbReference>
<gene>
    <name evidence="5" type="ORF">BJY22_007229</name>
</gene>
<organism evidence="5 6">
    <name type="scientific">Kribbella shirazensis</name>
    <dbReference type="NCBI Taxonomy" id="1105143"/>
    <lineage>
        <taxon>Bacteria</taxon>
        <taxon>Bacillati</taxon>
        <taxon>Actinomycetota</taxon>
        <taxon>Actinomycetes</taxon>
        <taxon>Propionibacteriales</taxon>
        <taxon>Kribbellaceae</taxon>
        <taxon>Kribbella</taxon>
    </lineage>
</organism>
<keyword evidence="2" id="KW-0479">Metal-binding</keyword>
<dbReference type="GO" id="GO:0016832">
    <property type="term" value="F:aldehyde-lyase activity"/>
    <property type="evidence" value="ECO:0007669"/>
    <property type="project" value="TreeGrafter"/>
</dbReference>
<keyword evidence="3" id="KW-0456">Lyase</keyword>
<dbReference type="GO" id="GO:0046872">
    <property type="term" value="F:metal ion binding"/>
    <property type="evidence" value="ECO:0007669"/>
    <property type="project" value="UniProtKB-KW"/>
</dbReference>
<comment type="similarity">
    <text evidence="1">Belongs to the HpcH/HpaI aldolase family.</text>
</comment>
<dbReference type="InterPro" id="IPR050251">
    <property type="entry name" value="HpcH-HpaI_aldolase"/>
</dbReference>
<dbReference type="GO" id="GO:0005737">
    <property type="term" value="C:cytoplasm"/>
    <property type="evidence" value="ECO:0007669"/>
    <property type="project" value="TreeGrafter"/>
</dbReference>